<dbReference type="Pfam" id="PF00494">
    <property type="entry name" value="SQS_PSY"/>
    <property type="match status" value="1"/>
</dbReference>
<dbReference type="UniPathway" id="UPA00799"/>
<organism evidence="3 4">
    <name type="scientific">Arthrobacter crystallopoietes BAB-32</name>
    <dbReference type="NCBI Taxonomy" id="1246476"/>
    <lineage>
        <taxon>Bacteria</taxon>
        <taxon>Bacillati</taxon>
        <taxon>Actinomycetota</taxon>
        <taxon>Actinomycetes</taxon>
        <taxon>Micrococcales</taxon>
        <taxon>Micrococcaceae</taxon>
        <taxon>Crystallibacter</taxon>
    </lineage>
</organism>
<accession>N1V334</accession>
<dbReference type="InterPro" id="IPR002060">
    <property type="entry name" value="Squ/phyt_synthse"/>
</dbReference>
<comment type="caution">
    <text evidence="3">The sequence shown here is derived from an EMBL/GenBank/DDBJ whole genome shotgun (WGS) entry which is preliminary data.</text>
</comment>
<dbReference type="PANTHER" id="PTHR31480">
    <property type="entry name" value="BIFUNCTIONAL LYCOPENE CYCLASE/PHYTOENE SYNTHASE"/>
    <property type="match status" value="1"/>
</dbReference>
<gene>
    <name evidence="3" type="ORF">D477_019026</name>
</gene>
<keyword evidence="4" id="KW-1185">Reference proteome</keyword>
<dbReference type="PROSITE" id="PS01045">
    <property type="entry name" value="SQUALEN_PHYTOEN_SYN_2"/>
    <property type="match status" value="1"/>
</dbReference>
<evidence type="ECO:0000256" key="2">
    <source>
        <dbReference type="ARBA" id="ARBA00022679"/>
    </source>
</evidence>
<protein>
    <submittedName>
        <fullName evidence="3">Bifunctional enzyme phytoene desaturase/synthetase</fullName>
    </submittedName>
</protein>
<reference evidence="3 4" key="1">
    <citation type="journal article" date="2013" name="Genome Announc.">
        <title>Draft Genome Sequence of Arthrobacter crystallopoietes Strain BAB-32, Revealing Genes for Bioremediation.</title>
        <authorList>
            <person name="Joshi M.N."/>
            <person name="Pandit A.S."/>
            <person name="Sharma A."/>
            <person name="Pandya R.V."/>
            <person name="Desai S.M."/>
            <person name="Saxena A.K."/>
            <person name="Bagatharia S.B."/>
        </authorList>
    </citation>
    <scope>NUCLEOTIDE SEQUENCE [LARGE SCALE GENOMIC DNA]</scope>
    <source>
        <strain evidence="3 4">BAB-32</strain>
    </source>
</reference>
<dbReference type="InterPro" id="IPR019845">
    <property type="entry name" value="Squalene/phytoene_synthase_CS"/>
</dbReference>
<evidence type="ECO:0000313" key="4">
    <source>
        <dbReference type="Proteomes" id="UP000010729"/>
    </source>
</evidence>
<evidence type="ECO:0000313" key="3">
    <source>
        <dbReference type="EMBL" id="EMY32653.1"/>
    </source>
</evidence>
<dbReference type="InterPro" id="IPR008949">
    <property type="entry name" value="Isoprenoid_synthase_dom_sf"/>
</dbReference>
<dbReference type="EMBL" id="ANPE02000241">
    <property type="protein sequence ID" value="EMY32653.1"/>
    <property type="molecule type" value="Genomic_DNA"/>
</dbReference>
<dbReference type="Proteomes" id="UP000010729">
    <property type="component" value="Unassembled WGS sequence"/>
</dbReference>
<dbReference type="Gene3D" id="1.10.600.10">
    <property type="entry name" value="Farnesyl Diphosphate Synthase"/>
    <property type="match status" value="1"/>
</dbReference>
<dbReference type="RefSeq" id="WP_005273316.1">
    <property type="nucleotide sequence ID" value="NZ_ANPE02000241.1"/>
</dbReference>
<dbReference type="SFLD" id="SFLDG01018">
    <property type="entry name" value="Squalene/Phytoene_Synthase_Lik"/>
    <property type="match status" value="1"/>
</dbReference>
<dbReference type="GO" id="GO:0004311">
    <property type="term" value="F:geranylgeranyl diphosphate synthase activity"/>
    <property type="evidence" value="ECO:0007669"/>
    <property type="project" value="InterPro"/>
</dbReference>
<sequence length="325" mass="35477">MDNKTQAELYASVAQEASAVVIRRYSSSFSLATRLLEKPVRRHVENIYALVRIADEIVDGASAGCGSEPQAIRRCLDRLEREALDAAAGAYSSNLVVHSFGLTAAATGIGPELIRPFFASMRTDLDRSAHSTASFDEYVYGSAEVVGLMCVRAFLLGRPVAQERVARLDAGARRLGAAFQKVNFLRDLADDYQDLGRSYFPGVAVDGFSEAQKHELLDGIEADLSAAAAAIPDLPAGSKTAVAAVHALFAELARRLRRTPAQELLTRRVGVPDRAKLRLVAQVWCSQLPRPLLRRRVDHPRPGLHAPVQRLRQLPPVAALLRSHR</sequence>
<dbReference type="GO" id="GO:0008299">
    <property type="term" value="P:isoprenoid biosynthetic process"/>
    <property type="evidence" value="ECO:0007669"/>
    <property type="project" value="UniProtKB-ARBA"/>
</dbReference>
<dbReference type="AlphaFoldDB" id="N1V334"/>
<dbReference type="SFLD" id="SFLDS00005">
    <property type="entry name" value="Isoprenoid_Synthase_Type_I"/>
    <property type="match status" value="1"/>
</dbReference>
<dbReference type="InterPro" id="IPR044843">
    <property type="entry name" value="Trans_IPPS_bact-type"/>
</dbReference>
<proteinExistence type="predicted"/>
<name>N1V334_9MICC</name>
<evidence type="ECO:0000256" key="1">
    <source>
        <dbReference type="ARBA" id="ARBA00004684"/>
    </source>
</evidence>
<dbReference type="SFLD" id="SFLDG01212">
    <property type="entry name" value="Phytoene_synthase_like"/>
    <property type="match status" value="1"/>
</dbReference>
<comment type="pathway">
    <text evidence="1">Carotenoid biosynthesis; phytoene biosynthesis.</text>
</comment>
<keyword evidence="2" id="KW-0808">Transferase</keyword>
<dbReference type="OrthoDB" id="9807580at2"/>
<dbReference type="SUPFAM" id="SSF48576">
    <property type="entry name" value="Terpenoid synthases"/>
    <property type="match status" value="1"/>
</dbReference>